<protein>
    <submittedName>
        <fullName evidence="5">Helix-turn-helix domain-containing protein</fullName>
    </submittedName>
</protein>
<dbReference type="Pfam" id="PF12833">
    <property type="entry name" value="HTH_18"/>
    <property type="match status" value="1"/>
</dbReference>
<dbReference type="PROSITE" id="PS00041">
    <property type="entry name" value="HTH_ARAC_FAMILY_1"/>
    <property type="match status" value="1"/>
</dbReference>
<keyword evidence="2" id="KW-0238">DNA-binding</keyword>
<dbReference type="GO" id="GO:0043565">
    <property type="term" value="F:sequence-specific DNA binding"/>
    <property type="evidence" value="ECO:0007669"/>
    <property type="project" value="InterPro"/>
</dbReference>
<organism evidence="5 6">
    <name type="scientific">Dyadobacter chenwenxiniae</name>
    <dbReference type="NCBI Taxonomy" id="2906456"/>
    <lineage>
        <taxon>Bacteria</taxon>
        <taxon>Pseudomonadati</taxon>
        <taxon>Bacteroidota</taxon>
        <taxon>Cytophagia</taxon>
        <taxon>Cytophagales</taxon>
        <taxon>Spirosomataceae</taxon>
        <taxon>Dyadobacter</taxon>
    </lineage>
</organism>
<evidence type="ECO:0000313" key="5">
    <source>
        <dbReference type="EMBL" id="MCF0065796.1"/>
    </source>
</evidence>
<dbReference type="Pfam" id="PF20240">
    <property type="entry name" value="DUF6597"/>
    <property type="match status" value="1"/>
</dbReference>
<name>A0A9X1PVE4_9BACT</name>
<comment type="caution">
    <text evidence="5">The sequence shown here is derived from an EMBL/GenBank/DDBJ whole genome shotgun (WGS) entry which is preliminary data.</text>
</comment>
<dbReference type="InterPro" id="IPR018060">
    <property type="entry name" value="HTH_AraC"/>
</dbReference>
<dbReference type="InterPro" id="IPR009057">
    <property type="entry name" value="Homeodomain-like_sf"/>
</dbReference>
<keyword evidence="3" id="KW-0804">Transcription</keyword>
<evidence type="ECO:0000313" key="6">
    <source>
        <dbReference type="Proteomes" id="UP001139000"/>
    </source>
</evidence>
<evidence type="ECO:0000256" key="3">
    <source>
        <dbReference type="ARBA" id="ARBA00023163"/>
    </source>
</evidence>
<evidence type="ECO:0000256" key="2">
    <source>
        <dbReference type="ARBA" id="ARBA00023125"/>
    </source>
</evidence>
<dbReference type="PROSITE" id="PS01124">
    <property type="entry name" value="HTH_ARAC_FAMILY_2"/>
    <property type="match status" value="1"/>
</dbReference>
<proteinExistence type="predicted"/>
<dbReference type="PANTHER" id="PTHR43280:SF2">
    <property type="entry name" value="HTH-TYPE TRANSCRIPTIONAL REGULATOR EXSA"/>
    <property type="match status" value="1"/>
</dbReference>
<dbReference type="SMART" id="SM00342">
    <property type="entry name" value="HTH_ARAC"/>
    <property type="match status" value="1"/>
</dbReference>
<evidence type="ECO:0000259" key="4">
    <source>
        <dbReference type="PROSITE" id="PS01124"/>
    </source>
</evidence>
<dbReference type="PANTHER" id="PTHR43280">
    <property type="entry name" value="ARAC-FAMILY TRANSCRIPTIONAL REGULATOR"/>
    <property type="match status" value="1"/>
</dbReference>
<dbReference type="EMBL" id="JAJTTC010000015">
    <property type="protein sequence ID" value="MCF0065796.1"/>
    <property type="molecule type" value="Genomic_DNA"/>
</dbReference>
<dbReference type="InterPro" id="IPR018062">
    <property type="entry name" value="HTH_AraC-typ_CS"/>
</dbReference>
<reference evidence="5" key="1">
    <citation type="submission" date="2021-12" db="EMBL/GenBank/DDBJ databases">
        <title>Novel species in genus Dyadobacter.</title>
        <authorList>
            <person name="Ma C."/>
        </authorList>
    </citation>
    <scope>NUCLEOTIDE SEQUENCE</scope>
    <source>
        <strain evidence="5">LJ419</strain>
    </source>
</reference>
<feature type="domain" description="HTH araC/xylS-type" evidence="4">
    <location>
        <begin position="174"/>
        <end position="260"/>
    </location>
</feature>
<gene>
    <name evidence="5" type="ORF">LXM26_30060</name>
</gene>
<keyword evidence="6" id="KW-1185">Reference proteome</keyword>
<evidence type="ECO:0000256" key="1">
    <source>
        <dbReference type="ARBA" id="ARBA00023015"/>
    </source>
</evidence>
<dbReference type="SUPFAM" id="SSF46689">
    <property type="entry name" value="Homeodomain-like"/>
    <property type="match status" value="1"/>
</dbReference>
<dbReference type="InterPro" id="IPR046532">
    <property type="entry name" value="DUF6597"/>
</dbReference>
<dbReference type="RefSeq" id="WP_234658833.1">
    <property type="nucleotide sequence ID" value="NZ_CP094997.1"/>
</dbReference>
<keyword evidence="1" id="KW-0805">Transcription regulation</keyword>
<dbReference type="Proteomes" id="UP001139000">
    <property type="component" value="Unassembled WGS sequence"/>
</dbReference>
<accession>A0A9X1PVE4</accession>
<dbReference type="AlphaFoldDB" id="A0A9X1PVE4"/>
<sequence length="268" mass="30349">MFQYQEHEVTDALSPFIKKIWILNNSDNCLAVLDKSILPNGCFNIAIIEGIGFTVRQNGRVDVLGAGIYFCGQSTHVVSIDAFPFSKATMVQLYPWAPVHFTSQALSPYTNMVSLLECQKENEATILKFSDTKDINEFLDKLKVCLAKFYNPAKASPLITKSTKMIVKLKGNTTVKDIATAIRCSQRHLQKIFKKHIGLSPKEFIVIIKLRETIELIAYPEDIHRSLTNLSLENNFYDQAHFNNTFRAITNTSPGKFFADDYLLSLKK</sequence>
<dbReference type="Gene3D" id="1.10.10.60">
    <property type="entry name" value="Homeodomain-like"/>
    <property type="match status" value="1"/>
</dbReference>
<dbReference type="GO" id="GO:0003700">
    <property type="term" value="F:DNA-binding transcription factor activity"/>
    <property type="evidence" value="ECO:0007669"/>
    <property type="project" value="InterPro"/>
</dbReference>